<dbReference type="Proteomes" id="UP000427281">
    <property type="component" value="Chromosome"/>
</dbReference>
<dbReference type="EMBL" id="CP043930">
    <property type="protein sequence ID" value="QGQ25619.1"/>
    <property type="molecule type" value="Genomic_DNA"/>
</dbReference>
<evidence type="ECO:0000313" key="3">
    <source>
        <dbReference type="Proteomes" id="UP000427281"/>
    </source>
</evidence>
<reference evidence="2 3" key="1">
    <citation type="submission" date="2019-09" db="EMBL/GenBank/DDBJ databases">
        <title>Gimesia benthica sp. nov., a novel bacterium isolated from deep-sea water of the Northwest Indian Ocean.</title>
        <authorList>
            <person name="Dai X."/>
        </authorList>
    </citation>
    <scope>NUCLEOTIDE SEQUENCE [LARGE SCALE GENOMIC DNA]</scope>
    <source>
        <strain evidence="2 3">E7</strain>
    </source>
</reference>
<name>A0A6I6AMF3_9PLAN</name>
<gene>
    <name evidence="2" type="ORF">F1728_24330</name>
</gene>
<feature type="domain" description="CD-NTase-associated protein 12/Pycsar effector protein TIR" evidence="1">
    <location>
        <begin position="8"/>
        <end position="125"/>
    </location>
</feature>
<sequence length="305" mass="33599">MTKPRPSMFIGSSAEGLPVAEAIQINLDYACEVTIWSQGVFGLGQGTLESLVDRLEGFDFAALVLTPDDITISRDEELQSPRDNVLLEIGLFIGALGRERTFTVYDRKTPMKLPSDLAGVTPATYEIHSSGNLQSSLGAASTLIKGTIENLGKRTPKITGKVDEYTTFQIIHDLLDSAAEQFLIFMHETEKTLYRMPRMGLGSGIKFEYSLKNRAGGQGEFSIDELCNKLPDADLLQADLRNNVSLTDRGKKFAQWLVDNGHKSDYFRSDVGSWGELPASGGFPWPRAHAPSWVDANIIPEPKNE</sequence>
<keyword evidence="3" id="KW-1185">Reference proteome</keyword>
<evidence type="ECO:0000313" key="2">
    <source>
        <dbReference type="EMBL" id="QGQ25619.1"/>
    </source>
</evidence>
<proteinExistence type="predicted"/>
<dbReference type="GO" id="GO:0050135">
    <property type="term" value="F:NADP+ nucleosidase activity"/>
    <property type="evidence" value="ECO:0007669"/>
    <property type="project" value="InterPro"/>
</dbReference>
<dbReference type="KEGG" id="gim:F1728_24330"/>
<organism evidence="2 3">
    <name type="scientific">Gimesia benthica</name>
    <dbReference type="NCBI Taxonomy" id="2608982"/>
    <lineage>
        <taxon>Bacteria</taxon>
        <taxon>Pseudomonadati</taxon>
        <taxon>Planctomycetota</taxon>
        <taxon>Planctomycetia</taxon>
        <taxon>Planctomycetales</taxon>
        <taxon>Planctomycetaceae</taxon>
        <taxon>Gimesia</taxon>
    </lineage>
</organism>
<dbReference type="RefSeq" id="WP_155366268.1">
    <property type="nucleotide sequence ID" value="NZ_CP043930.1"/>
</dbReference>
<protein>
    <recommendedName>
        <fullName evidence="1">CD-NTase-associated protein 12/Pycsar effector protein TIR domain-containing protein</fullName>
    </recommendedName>
</protein>
<dbReference type="Pfam" id="PF10137">
    <property type="entry name" value="CAP12-PCTIR_TIR"/>
    <property type="match status" value="1"/>
</dbReference>
<dbReference type="InterPro" id="IPR019302">
    <property type="entry name" value="CAP12/PCTIR_TIR_dom"/>
</dbReference>
<evidence type="ECO:0000259" key="1">
    <source>
        <dbReference type="Pfam" id="PF10137"/>
    </source>
</evidence>
<accession>A0A6I6AMF3</accession>
<dbReference type="AlphaFoldDB" id="A0A6I6AMF3"/>